<dbReference type="Proteomes" id="UP000243376">
    <property type="component" value="Unassembled WGS sequence"/>
</dbReference>
<keyword evidence="1" id="KW-0175">Coiled coil</keyword>
<keyword evidence="2" id="KW-0472">Membrane</keyword>
<protein>
    <submittedName>
        <fullName evidence="3">Lipopolysaccharide biosynthesis protein</fullName>
    </submittedName>
</protein>
<dbReference type="PANTHER" id="PTHR32309:SF13">
    <property type="entry name" value="FERRIC ENTEROBACTIN TRANSPORT PROTEIN FEPE"/>
    <property type="match status" value="1"/>
</dbReference>
<name>A0A2J6XFJ4_9CHLR</name>
<evidence type="ECO:0000313" key="3">
    <source>
        <dbReference type="EMBL" id="PMP86910.1"/>
    </source>
</evidence>
<dbReference type="GO" id="GO:0004713">
    <property type="term" value="F:protein tyrosine kinase activity"/>
    <property type="evidence" value="ECO:0007669"/>
    <property type="project" value="TreeGrafter"/>
</dbReference>
<organism evidence="3 4">
    <name type="scientific">Chloroflexus aggregans</name>
    <dbReference type="NCBI Taxonomy" id="152260"/>
    <lineage>
        <taxon>Bacteria</taxon>
        <taxon>Bacillati</taxon>
        <taxon>Chloroflexota</taxon>
        <taxon>Chloroflexia</taxon>
        <taxon>Chloroflexales</taxon>
        <taxon>Chloroflexineae</taxon>
        <taxon>Chloroflexaceae</taxon>
        <taxon>Chloroflexus</taxon>
    </lineage>
</organism>
<feature type="coiled-coil region" evidence="1">
    <location>
        <begin position="288"/>
        <end position="352"/>
    </location>
</feature>
<dbReference type="PANTHER" id="PTHR32309">
    <property type="entry name" value="TYROSINE-PROTEIN KINASE"/>
    <property type="match status" value="1"/>
</dbReference>
<evidence type="ECO:0000256" key="2">
    <source>
        <dbReference type="SAM" id="Phobius"/>
    </source>
</evidence>
<dbReference type="InterPro" id="IPR050445">
    <property type="entry name" value="Bact_polysacc_biosynth/exp"/>
</dbReference>
<dbReference type="AlphaFoldDB" id="A0A2J6XFJ4"/>
<evidence type="ECO:0000313" key="4">
    <source>
        <dbReference type="Proteomes" id="UP000243376"/>
    </source>
</evidence>
<dbReference type="EMBL" id="PNIQ01000059">
    <property type="protein sequence ID" value="PMP86910.1"/>
    <property type="molecule type" value="Genomic_DNA"/>
</dbReference>
<feature type="transmembrane region" description="Helical" evidence="2">
    <location>
        <begin position="398"/>
        <end position="419"/>
    </location>
</feature>
<feature type="coiled-coil region" evidence="1">
    <location>
        <begin position="161"/>
        <end position="188"/>
    </location>
</feature>
<dbReference type="GO" id="GO:0005886">
    <property type="term" value="C:plasma membrane"/>
    <property type="evidence" value="ECO:0007669"/>
    <property type="project" value="TreeGrafter"/>
</dbReference>
<proteinExistence type="predicted"/>
<reference evidence="3 4" key="1">
    <citation type="submission" date="2018-01" db="EMBL/GenBank/DDBJ databases">
        <title>Metagenomic assembled genomes from two thermal pools in the Uzon Caldera, Kamchatka, Russia.</title>
        <authorList>
            <person name="Wilkins L."/>
            <person name="Ettinger C."/>
        </authorList>
    </citation>
    <scope>NUCLEOTIDE SEQUENCE [LARGE SCALE GENOMIC DNA]</scope>
    <source>
        <strain evidence="3">ZAV-02</strain>
    </source>
</reference>
<keyword evidence="2" id="KW-1133">Transmembrane helix</keyword>
<evidence type="ECO:0000256" key="1">
    <source>
        <dbReference type="SAM" id="Coils"/>
    </source>
</evidence>
<sequence>MNDEIDLKPYLQALLRRWWLIIGMAVIGGTIAVLRIPPYAASSSLLIVPVSSQVTLDNRFTSRDSLLFTTTTNQREALLGLVKDPTLAERVANTLRAAGTLPTDVGGSELVGLITVETDGDLVKITARADSSDHARQIAEGWAQEYARLVAETYTRDVTSLELVQQQLREAQERYRTAQAAVEAFIAKGELTEVEQTVRRLSDIVNSARSSGTERFASYLRRNNELEQVLRDAQLLRARLAGQPNTDGNTADAVAALLLRIRNLSDRGADRPILQIDSSLTDRATVTLAELDQLIEVLDTEYRAVRAEIQRLSRLQPEELSPEISQQLYEQLAAAQTRLEQLYGQQRELTRDRDTAFELVQVLLRRINELQVADSAPQVTVRYLGTVNNPPAVLGRQAITQAAIGALAGIVLSAMVIIVREAIVIARRNPSTQPKPTGD</sequence>
<accession>A0A2J6XFJ4</accession>
<keyword evidence="2" id="KW-0812">Transmembrane</keyword>
<comment type="caution">
    <text evidence="3">The sequence shown here is derived from an EMBL/GenBank/DDBJ whole genome shotgun (WGS) entry which is preliminary data.</text>
</comment>
<feature type="transmembrane region" description="Helical" evidence="2">
    <location>
        <begin position="18"/>
        <end position="36"/>
    </location>
</feature>
<gene>
    <name evidence="3" type="ORF">C0184_00765</name>
</gene>